<name>A0A067KC40_JATCU</name>
<gene>
    <name evidence="1" type="ORF">JCGZ_13138</name>
</gene>
<keyword evidence="2" id="KW-1185">Reference proteome</keyword>
<protein>
    <submittedName>
        <fullName evidence="1">Uncharacterized protein</fullName>
    </submittedName>
</protein>
<dbReference type="AlphaFoldDB" id="A0A067KC40"/>
<sequence length="91" mass="10458">MAFFRRKAHRFVDFRCWRWSRSTPLLHMNISPPSICDFALVLMNHHGRRLEGGCGGRSGQTSHWLNKLMADLDSSRKLELGGGDLTIFWAV</sequence>
<organism evidence="1 2">
    <name type="scientific">Jatropha curcas</name>
    <name type="common">Barbados nut</name>
    <dbReference type="NCBI Taxonomy" id="180498"/>
    <lineage>
        <taxon>Eukaryota</taxon>
        <taxon>Viridiplantae</taxon>
        <taxon>Streptophyta</taxon>
        <taxon>Embryophyta</taxon>
        <taxon>Tracheophyta</taxon>
        <taxon>Spermatophyta</taxon>
        <taxon>Magnoliopsida</taxon>
        <taxon>eudicotyledons</taxon>
        <taxon>Gunneridae</taxon>
        <taxon>Pentapetalae</taxon>
        <taxon>rosids</taxon>
        <taxon>fabids</taxon>
        <taxon>Malpighiales</taxon>
        <taxon>Euphorbiaceae</taxon>
        <taxon>Crotonoideae</taxon>
        <taxon>Jatropheae</taxon>
        <taxon>Jatropha</taxon>
    </lineage>
</organism>
<reference evidence="1 2" key="1">
    <citation type="journal article" date="2014" name="PLoS ONE">
        <title>Global Analysis of Gene Expression Profiles in Physic Nut (Jatropha curcas L.) Seedlings Exposed to Salt Stress.</title>
        <authorList>
            <person name="Zhang L."/>
            <person name="Zhang C."/>
            <person name="Wu P."/>
            <person name="Chen Y."/>
            <person name="Li M."/>
            <person name="Jiang H."/>
            <person name="Wu G."/>
        </authorList>
    </citation>
    <scope>NUCLEOTIDE SEQUENCE [LARGE SCALE GENOMIC DNA]</scope>
    <source>
        <strain evidence="2">cv. GZQX0401</strain>
        <tissue evidence="1">Young leaves</tissue>
    </source>
</reference>
<proteinExistence type="predicted"/>
<dbReference type="Proteomes" id="UP000027138">
    <property type="component" value="Unassembled WGS sequence"/>
</dbReference>
<evidence type="ECO:0000313" key="1">
    <source>
        <dbReference type="EMBL" id="KDP32588.1"/>
    </source>
</evidence>
<accession>A0A067KC40</accession>
<dbReference type="EMBL" id="KK914578">
    <property type="protein sequence ID" value="KDP32588.1"/>
    <property type="molecule type" value="Genomic_DNA"/>
</dbReference>
<evidence type="ECO:0000313" key="2">
    <source>
        <dbReference type="Proteomes" id="UP000027138"/>
    </source>
</evidence>